<dbReference type="Pfam" id="PF13589">
    <property type="entry name" value="HATPase_c_3"/>
    <property type="match status" value="1"/>
</dbReference>
<dbReference type="Pfam" id="PF26198">
    <property type="entry name" value="Ig_SMCHD1_6th"/>
    <property type="match status" value="1"/>
</dbReference>
<sequence>MAAAQVKPERQQNGGSSSLLSVFLFDCRLGKSSCEEKTLHVRRGYKEFHADICKAFGIKPSEVFVVSTTNREELTETNFNGIIKDGITLYILKTIDQSLPSSTQERINFLPHYDTLVKSGMYEYYASEGQNPLPFALAELIDNSLSATARNSGIRNIQIRLLFDESLGKPAVAVIDNGKGMSSIQLKNWAIYRLSKFRRGYEAYSDDVGYVRPPPVARSLNSDISYFGVGGKQAVFFIGHSTRIITKTSGSQDVHEFLLSKEDFEKKEKNRESIYDGYIRNRKPADFSHVSEDDKNLRNLIMEEKDKENFTAVIVTGVQAEHIQFLKNFRHLWVTQLAHIYHYYVHGPKGHILGKPRTTPFSCIDIEVYIYEKAKAPKILNLREIKDDMQTLYINSAADSFEFKALVEREGVVEGIIRYHPFLYDKETYPDDPYFSSKDKDDIDDIDDDCFIVEKEARGKRPIFECFWNGRLIPYTTIHEFDWCTIPKKRGLLPTECYNRISGVLFTNDKFEVSTNKLTFLDLGLKLQDKNTIFTRVMNCQDQRVKIDREFALWLKECHEKYDKQIKFFGFKGVITRHDVAAKRLQTPWSTYTSVEWDGKTYSQGQLVKTIKTAPLIYGSIVKFLLYGNHEGDVYSTGGEVQISLEPKELYDEMKCVPISKLDRNASRSTIKKYMEDEMTKFPDSLALSFPDGDALVDDDVKPAGAPIGAIRVEILNKKGEAIQKLPGTSHAASKKLLVELKVLLHSPGGDKEIISHISQHGGKWPYWFKKMENITKLGDYTLKLQAVLNESNADKYGGKALPCKKIMFKIVEGKPFKFFLGALDTVHVGIPFSIPLNVQDEFGHSTLLPPDFQPVLEGSGLSIEYEELSAASELFIKGVVVKGQVKNLQGKNFTLKVTLPGLQLDNQTTKIKLLPGPPKQLKVYPENDVLIIDNGTPFPFQIEILDEVGNIVTQPKLIVNCKFTGSPNLPLYRLDCSSTGSGILTGPPIKIQNIKKMQVLRAKIEIPSCKDVKPVEKCIKLQPSTNASKLQILKVDVGKATTIKHQDEIEWMAGDTMQNLIFQLFDEGDREILITPELAEKIKVNWTSKVSREKLQKGMLPDVDVSTSVTNFQYCQVTFHDDNVSLESAFTIKPIPDEPKHLKVKLKGDNVLRMGEELKSDIELTLTDQFGNQIETLSPSCLEHLGVSGKNLNKEKVKKIFKENKLMIVKGITFSVGPLEDKELCFAWRNFSAYLRLRLVAGPPSKVGLGEWEESITVISGKKVQTPLTIQLFDEWGNPSPEPNLKVTVIKDNNLKMSPNPQNSKTDATGHSSLGLVTFSALKGVYSLHCKAINNKYNLESSPIKIKVVPDPDKPASVSVKFDKDVDFRAGSVFPDFVVSILSEDGEVIKNLNPACCSMKMWKSQIIGGKPTATATVFNCNKPRNGDKDGCFYFRDKMIPERVEKYCIQFMYMAEKATVLYSEQFLINVVANNPVKLVPLPNPATPTVSNVKAVASRTLFRNLWLKTVDEHCNLAGVDLNGKIIAQIICSAGTEEEMPYFQSNTDILEFPFKNGSADIPTLILAENSPGKDSTEYKIKFSLVCQTKEKIDVEPYFLPFLFYNGNLHPPLIYKNVCIFLMFIMRGMKERIPLNFTKIFQFLCVLMCMGLHDLFIML</sequence>
<evidence type="ECO:0000259" key="3">
    <source>
        <dbReference type="Pfam" id="PF26195"/>
    </source>
</evidence>
<feature type="domain" description="SMCHD1 Ig-like" evidence="4">
    <location>
        <begin position="922"/>
        <end position="1024"/>
    </location>
</feature>
<dbReference type="InterPro" id="IPR038892">
    <property type="entry name" value="SMCHD1"/>
</dbReference>
<evidence type="ECO:0000259" key="8">
    <source>
        <dbReference type="Pfam" id="PF26201"/>
    </source>
</evidence>
<name>A0AAV7BF41_ENGPU</name>
<accession>A0AAV7BF41</accession>
<evidence type="ECO:0000259" key="5">
    <source>
        <dbReference type="Pfam" id="PF26197"/>
    </source>
</evidence>
<dbReference type="InterPro" id="IPR036890">
    <property type="entry name" value="HATPase_C_sf"/>
</dbReference>
<dbReference type="Pfam" id="PF26196">
    <property type="entry name" value="Ig_SMCHD1_4th"/>
    <property type="match status" value="1"/>
</dbReference>
<dbReference type="GO" id="GO:0006302">
    <property type="term" value="P:double-strand break repair"/>
    <property type="evidence" value="ECO:0007669"/>
    <property type="project" value="InterPro"/>
</dbReference>
<feature type="domain" description="SMCHD1 Ig-like" evidence="2">
    <location>
        <begin position="683"/>
        <end position="813"/>
    </location>
</feature>
<evidence type="ECO:0000259" key="7">
    <source>
        <dbReference type="Pfam" id="PF26199"/>
    </source>
</evidence>
<evidence type="ECO:0000259" key="4">
    <source>
        <dbReference type="Pfam" id="PF26196"/>
    </source>
</evidence>
<feature type="domain" description="SMCHD1 Ig-like" evidence="6">
    <location>
        <begin position="1243"/>
        <end position="1353"/>
    </location>
</feature>
<dbReference type="PANTHER" id="PTHR22640">
    <property type="entry name" value="STRUCTURAL MAINTENANCE OF CHROMOSOMES FLEXIBLE HINGE DOMAIN-CONTAINING PROTEIN 1"/>
    <property type="match status" value="1"/>
</dbReference>
<evidence type="ECO:0000259" key="1">
    <source>
        <dbReference type="Pfam" id="PF22899"/>
    </source>
</evidence>
<dbReference type="InterPro" id="IPR058617">
    <property type="entry name" value="Ig_SMCHD1_7th"/>
</dbReference>
<reference evidence="9" key="1">
    <citation type="thesis" date="2020" institute="ProQuest LLC" country="789 East Eisenhower Parkway, Ann Arbor, MI, USA">
        <title>Comparative Genomics and Chromosome Evolution.</title>
        <authorList>
            <person name="Mudd A.B."/>
        </authorList>
    </citation>
    <scope>NUCLEOTIDE SEQUENCE</scope>
    <source>
        <strain evidence="9">237g6f4</strain>
        <tissue evidence="9">Blood</tissue>
    </source>
</reference>
<dbReference type="Pfam" id="PF26194">
    <property type="entry name" value="Ig_SMCHD1_1st"/>
    <property type="match status" value="1"/>
</dbReference>
<dbReference type="Pfam" id="PF26197">
    <property type="entry name" value="Ig_SMCHD1_5th"/>
    <property type="match status" value="1"/>
</dbReference>
<feature type="domain" description="SMCHD1 Ig-like" evidence="8">
    <location>
        <begin position="1356"/>
        <end position="1457"/>
    </location>
</feature>
<evidence type="ECO:0000313" key="9">
    <source>
        <dbReference type="EMBL" id="KAG8571143.1"/>
    </source>
</evidence>
<comment type="caution">
    <text evidence="9">The sequence shown here is derived from an EMBL/GenBank/DDBJ whole genome shotgun (WGS) entry which is preliminary data.</text>
</comment>
<feature type="domain" description="SMCHD1 ribosomal S5" evidence="1">
    <location>
        <begin position="387"/>
        <end position="561"/>
    </location>
</feature>
<protein>
    <recommendedName>
        <fullName evidence="11">Structural maintenance of chromosomes flexible hinge domain containing 1</fullName>
    </recommendedName>
</protein>
<feature type="domain" description="SMCHD1 Ig-like" evidence="3">
    <location>
        <begin position="819"/>
        <end position="914"/>
    </location>
</feature>
<dbReference type="PANTHER" id="PTHR22640:SF2">
    <property type="entry name" value="STRUCTURAL MAINTENANCE OF CHROMOSOMES FLEXIBLE HINGE DOMAIN-CONTAINING PROTEIN 1"/>
    <property type="match status" value="1"/>
</dbReference>
<evidence type="ECO:0000259" key="6">
    <source>
        <dbReference type="Pfam" id="PF26198"/>
    </source>
</evidence>
<dbReference type="InterPro" id="IPR058612">
    <property type="entry name" value="Ig_SMCHD1_2nd"/>
</dbReference>
<dbReference type="Pfam" id="PF22899">
    <property type="entry name" value="SMCHD1_S5"/>
    <property type="match status" value="1"/>
</dbReference>
<dbReference type="InterPro" id="IPR058613">
    <property type="entry name" value="Ig_SMCHD1_4th"/>
</dbReference>
<dbReference type="InterPro" id="IPR058614">
    <property type="entry name" value="Ig_SMCHD1_5th"/>
</dbReference>
<feature type="domain" description="SMCHD1 Ig-like" evidence="5">
    <location>
        <begin position="1030"/>
        <end position="1135"/>
    </location>
</feature>
<feature type="domain" description="SMCHD1 Ig-like" evidence="7">
    <location>
        <begin position="1478"/>
        <end position="1603"/>
    </location>
</feature>
<organism evidence="9 10">
    <name type="scientific">Engystomops pustulosus</name>
    <name type="common">Tungara frog</name>
    <name type="synonym">Physalaemus pustulosus</name>
    <dbReference type="NCBI Taxonomy" id="76066"/>
    <lineage>
        <taxon>Eukaryota</taxon>
        <taxon>Metazoa</taxon>
        <taxon>Chordata</taxon>
        <taxon>Craniata</taxon>
        <taxon>Vertebrata</taxon>
        <taxon>Euteleostomi</taxon>
        <taxon>Amphibia</taxon>
        <taxon>Batrachia</taxon>
        <taxon>Anura</taxon>
        <taxon>Neobatrachia</taxon>
        <taxon>Hyloidea</taxon>
        <taxon>Leptodactylidae</taxon>
        <taxon>Leiuperinae</taxon>
        <taxon>Engystomops</taxon>
    </lineage>
</organism>
<dbReference type="SUPFAM" id="SSF55874">
    <property type="entry name" value="ATPase domain of HSP90 chaperone/DNA topoisomerase II/histidine kinase"/>
    <property type="match status" value="1"/>
</dbReference>
<dbReference type="Pfam" id="PF26199">
    <property type="entry name" value="Ig_SMCHD1_8th"/>
    <property type="match status" value="1"/>
</dbReference>
<dbReference type="InterPro" id="IPR058615">
    <property type="entry name" value="Ig_SMCHD1_6th"/>
</dbReference>
<dbReference type="InterPro" id="IPR055109">
    <property type="entry name" value="SMCHD1_S5"/>
</dbReference>
<dbReference type="EMBL" id="WNYA01000005">
    <property type="protein sequence ID" value="KAG8571143.1"/>
    <property type="molecule type" value="Genomic_DNA"/>
</dbReference>
<evidence type="ECO:0000259" key="2">
    <source>
        <dbReference type="Pfam" id="PF26194"/>
    </source>
</evidence>
<dbReference type="InterPro" id="IPR058616">
    <property type="entry name" value="Ig_SMCHD1_8th"/>
</dbReference>
<dbReference type="Gene3D" id="3.30.565.10">
    <property type="entry name" value="Histidine kinase-like ATPase, C-terminal domain"/>
    <property type="match status" value="1"/>
</dbReference>
<gene>
    <name evidence="9" type="ORF">GDO81_011539</name>
</gene>
<dbReference type="InterPro" id="IPR058611">
    <property type="entry name" value="Ig_SMCHD1_1st"/>
</dbReference>
<proteinExistence type="predicted"/>
<dbReference type="Pfam" id="PF26201">
    <property type="entry name" value="Ig_SMCHD1_7th"/>
    <property type="match status" value="1"/>
</dbReference>
<keyword evidence="10" id="KW-1185">Reference proteome</keyword>
<dbReference type="Proteomes" id="UP000824782">
    <property type="component" value="Unassembled WGS sequence"/>
</dbReference>
<evidence type="ECO:0000313" key="10">
    <source>
        <dbReference type="Proteomes" id="UP000824782"/>
    </source>
</evidence>
<evidence type="ECO:0008006" key="11">
    <source>
        <dbReference type="Google" id="ProtNLM"/>
    </source>
</evidence>
<dbReference type="Pfam" id="PF26195">
    <property type="entry name" value="Ig_SMCHD1_2nd"/>
    <property type="match status" value="1"/>
</dbReference>